<dbReference type="RefSeq" id="WP_157492908.1">
    <property type="nucleotide sequence ID" value="NZ_BMWX01000006.1"/>
</dbReference>
<dbReference type="Proteomes" id="UP000619457">
    <property type="component" value="Unassembled WGS sequence"/>
</dbReference>
<name>A0A918Q6T5_9BACT</name>
<gene>
    <name evidence="2" type="ORF">GCM10007049_32040</name>
</gene>
<dbReference type="AlphaFoldDB" id="A0A918Q6T5"/>
<comment type="caution">
    <text evidence="2">The sequence shown here is derived from an EMBL/GenBank/DDBJ whole genome shotgun (WGS) entry which is preliminary data.</text>
</comment>
<organism evidence="2 3">
    <name type="scientific">Echinicola pacifica</name>
    <dbReference type="NCBI Taxonomy" id="346377"/>
    <lineage>
        <taxon>Bacteria</taxon>
        <taxon>Pseudomonadati</taxon>
        <taxon>Bacteroidota</taxon>
        <taxon>Cytophagia</taxon>
        <taxon>Cytophagales</taxon>
        <taxon>Cyclobacteriaceae</taxon>
        <taxon>Echinicola</taxon>
    </lineage>
</organism>
<feature type="chain" id="PRO_5037610964" description="Transglutaminase-like superfamily protein" evidence="1">
    <location>
        <begin position="21"/>
        <end position="267"/>
    </location>
</feature>
<evidence type="ECO:0000313" key="2">
    <source>
        <dbReference type="EMBL" id="GGZ36272.1"/>
    </source>
</evidence>
<keyword evidence="3" id="KW-1185">Reference proteome</keyword>
<keyword evidence="1" id="KW-0732">Signal</keyword>
<reference evidence="2" key="1">
    <citation type="journal article" date="2014" name="Int. J. Syst. Evol. Microbiol.">
        <title>Complete genome sequence of Corynebacterium casei LMG S-19264T (=DSM 44701T), isolated from a smear-ripened cheese.</title>
        <authorList>
            <consortium name="US DOE Joint Genome Institute (JGI-PGF)"/>
            <person name="Walter F."/>
            <person name="Albersmeier A."/>
            <person name="Kalinowski J."/>
            <person name="Ruckert C."/>
        </authorList>
    </citation>
    <scope>NUCLEOTIDE SEQUENCE</scope>
    <source>
        <strain evidence="2">KCTC 12368</strain>
    </source>
</reference>
<sequence>MMKKLWILIALVGVVFLVNAQDEEEVVFETTREEQLFKDSSHPLNQLVALHARSEADLAVLDKLVDKLDKSAKKKKFTEWFLAEVFYKSHQYALKDYQRHSTFNDLLEEGKYDCVSGSALFAYFLDRYEFNYEIIETDFHVFVLVHQDDKTYVMESTEPRAGLITDQASVKEYIGNFLPASGIKKSKAASELAGIKHNEGNTIYSSINLKQLAGLQYYNDAVFHFNEGDVETAKRQLYKAKQIYAVERVLALDEYLNGEEKKSLARR</sequence>
<feature type="signal peptide" evidence="1">
    <location>
        <begin position="1"/>
        <end position="20"/>
    </location>
</feature>
<accession>A0A918Q6T5</accession>
<reference evidence="2" key="2">
    <citation type="submission" date="2020-09" db="EMBL/GenBank/DDBJ databases">
        <authorList>
            <person name="Sun Q."/>
            <person name="Kim S."/>
        </authorList>
    </citation>
    <scope>NUCLEOTIDE SEQUENCE</scope>
    <source>
        <strain evidence="2">KCTC 12368</strain>
    </source>
</reference>
<proteinExistence type="predicted"/>
<protein>
    <recommendedName>
        <fullName evidence="4">Transglutaminase-like superfamily protein</fullName>
    </recommendedName>
</protein>
<dbReference type="EMBL" id="BMWX01000006">
    <property type="protein sequence ID" value="GGZ36272.1"/>
    <property type="molecule type" value="Genomic_DNA"/>
</dbReference>
<evidence type="ECO:0000313" key="3">
    <source>
        <dbReference type="Proteomes" id="UP000619457"/>
    </source>
</evidence>
<evidence type="ECO:0000256" key="1">
    <source>
        <dbReference type="SAM" id="SignalP"/>
    </source>
</evidence>
<evidence type="ECO:0008006" key="4">
    <source>
        <dbReference type="Google" id="ProtNLM"/>
    </source>
</evidence>